<dbReference type="Gene3D" id="1.10.510.10">
    <property type="entry name" value="Transferase(Phosphotransferase) domain 1"/>
    <property type="match status" value="1"/>
</dbReference>
<reference evidence="3 4" key="1">
    <citation type="submission" date="2017-10" db="EMBL/GenBank/DDBJ databases">
        <title>Extensive intraspecific genome diversity in a model arbuscular mycorrhizal fungus.</title>
        <authorList>
            <person name="Chen E.C.H."/>
            <person name="Morin E."/>
            <person name="Baudet D."/>
            <person name="Noel J."/>
            <person name="Ndikumana S."/>
            <person name="Charron P."/>
            <person name="St-Onge C."/>
            <person name="Giorgi J."/>
            <person name="Grigoriev I.V."/>
            <person name="Roux C."/>
            <person name="Martin F.M."/>
            <person name="Corradi N."/>
        </authorList>
    </citation>
    <scope>NUCLEOTIDE SEQUENCE [LARGE SCALE GENOMIC DNA]</scope>
    <source>
        <strain evidence="3 4">A1</strain>
    </source>
</reference>
<dbReference type="GO" id="GO:0005524">
    <property type="term" value="F:ATP binding"/>
    <property type="evidence" value="ECO:0007669"/>
    <property type="project" value="InterPro"/>
</dbReference>
<dbReference type="InterPro" id="IPR001245">
    <property type="entry name" value="Ser-Thr/Tyr_kinase_cat_dom"/>
</dbReference>
<dbReference type="InterPro" id="IPR000719">
    <property type="entry name" value="Prot_kinase_dom"/>
</dbReference>
<dbReference type="PANTHER" id="PTHR23257">
    <property type="entry name" value="SERINE-THREONINE PROTEIN KINASE"/>
    <property type="match status" value="1"/>
</dbReference>
<dbReference type="Pfam" id="PF07714">
    <property type="entry name" value="PK_Tyr_Ser-Thr"/>
    <property type="match status" value="1"/>
</dbReference>
<keyword evidence="3" id="KW-0808">Transferase</keyword>
<dbReference type="PRINTS" id="PR00109">
    <property type="entry name" value="TYRKINASE"/>
</dbReference>
<feature type="transmembrane region" description="Helical" evidence="1">
    <location>
        <begin position="12"/>
        <end position="33"/>
    </location>
</feature>
<evidence type="ECO:0000313" key="3">
    <source>
        <dbReference type="EMBL" id="PKC71663.1"/>
    </source>
</evidence>
<dbReference type="VEuPathDB" id="FungiDB:RhiirA1_453247"/>
<keyword evidence="1" id="KW-0472">Membrane</keyword>
<dbReference type="EMBL" id="LLXH01000156">
    <property type="protein sequence ID" value="PKC71663.1"/>
    <property type="molecule type" value="Genomic_DNA"/>
</dbReference>
<dbReference type="GO" id="GO:0007165">
    <property type="term" value="P:signal transduction"/>
    <property type="evidence" value="ECO:0007669"/>
    <property type="project" value="TreeGrafter"/>
</dbReference>
<evidence type="ECO:0000256" key="1">
    <source>
        <dbReference type="SAM" id="Phobius"/>
    </source>
</evidence>
<name>A0A2N0S7Y7_9GLOM</name>
<dbReference type="InterPro" id="IPR050167">
    <property type="entry name" value="Ser_Thr_protein_kinase"/>
</dbReference>
<sequence length="597" mass="69404">MEEMLRKRGKIIIGVVGVVTIPFTIPILTYIVLRDVVQEVKKKTKKVKRDIEIWSLEQTLKLQLELELKKFIYEQSKVQKDIGLKPSDAGFCEWLKDVKKVKIDCVLTNCKQELQAEYEKYLTTGTQELPSLNIEAIDQLKSFNHCKLFPKQEWIVNKLIPNAELNKRYKSYGLCLDCQQPKIDEFNCQTCGTRYLIHPSYKKALLKRIPYNKFESESIEYLGRGGFSTIFKAIMNEYNDYYDYEKDDEKVKNRSDYIIYRKVVLKKLKDSSNAMTVDFLQEVANHHKLFKKGDKIVKCYGITQDHQKDYVMVMEYMDGGDLRQCLKKHANKLDFKAKLYQLLTITIGLNRIHNLGLVHGDLHPGNILVNYFFSCSISDLGFCRPVNESDKSKVYGVTPYIAPEVLRHQPYTQASDIYSFGVIAYELFWSKSPYYDKSHDEFLAIEICKGLRPNLDDLKFPQVFKNLIRQCWNADPAKRPTSDKLEKTLRDWQKDTEFLLKLQEISQDFTYKSHPTAITTSKLINTKEINRQLNSLDLLGINVSKLDFEENKKITSCEAEITENNTANIISSLVYKLESEEISPIEDKTLTQISPMN</sequence>
<proteinExistence type="predicted"/>
<keyword evidence="3" id="KW-0418">Kinase</keyword>
<dbReference type="Proteomes" id="UP000232688">
    <property type="component" value="Unassembled WGS sequence"/>
</dbReference>
<dbReference type="GO" id="GO:0005737">
    <property type="term" value="C:cytoplasm"/>
    <property type="evidence" value="ECO:0007669"/>
    <property type="project" value="TreeGrafter"/>
</dbReference>
<dbReference type="InterPro" id="IPR011009">
    <property type="entry name" value="Kinase-like_dom_sf"/>
</dbReference>
<dbReference type="VEuPathDB" id="FungiDB:FUN_016695"/>
<evidence type="ECO:0000313" key="4">
    <source>
        <dbReference type="Proteomes" id="UP000232688"/>
    </source>
</evidence>
<dbReference type="AlphaFoldDB" id="A0A2N0S7Y7"/>
<evidence type="ECO:0000259" key="2">
    <source>
        <dbReference type="PROSITE" id="PS50011"/>
    </source>
</evidence>
<dbReference type="VEuPathDB" id="FungiDB:RhiirFUN_018032"/>
<organism evidence="3 4">
    <name type="scientific">Rhizophagus irregularis</name>
    <dbReference type="NCBI Taxonomy" id="588596"/>
    <lineage>
        <taxon>Eukaryota</taxon>
        <taxon>Fungi</taxon>
        <taxon>Fungi incertae sedis</taxon>
        <taxon>Mucoromycota</taxon>
        <taxon>Glomeromycotina</taxon>
        <taxon>Glomeromycetes</taxon>
        <taxon>Glomerales</taxon>
        <taxon>Glomeraceae</taxon>
        <taxon>Rhizophagus</taxon>
    </lineage>
</organism>
<accession>A0A2N0S7Y7</accession>
<gene>
    <name evidence="3" type="ORF">RhiirA1_453247</name>
</gene>
<reference evidence="3 4" key="2">
    <citation type="submission" date="2017-10" db="EMBL/GenBank/DDBJ databases">
        <title>Genome analyses suggest a sexual origin of heterokaryosis in a supposedly ancient asexual fungus.</title>
        <authorList>
            <person name="Corradi N."/>
            <person name="Sedzielewska K."/>
            <person name="Noel J."/>
            <person name="Charron P."/>
            <person name="Farinelli L."/>
            <person name="Marton T."/>
            <person name="Kruger M."/>
            <person name="Pelin A."/>
            <person name="Brachmann A."/>
            <person name="Corradi N."/>
        </authorList>
    </citation>
    <scope>NUCLEOTIDE SEQUENCE [LARGE SCALE GENOMIC DNA]</scope>
    <source>
        <strain evidence="3 4">A1</strain>
    </source>
</reference>
<protein>
    <submittedName>
        <fullName evidence="3">Kinase-like protein</fullName>
    </submittedName>
</protein>
<keyword evidence="1" id="KW-0812">Transmembrane</keyword>
<keyword evidence="1" id="KW-1133">Transmembrane helix</keyword>
<dbReference type="PANTHER" id="PTHR23257:SF963">
    <property type="entry name" value="AT08303P"/>
    <property type="match status" value="1"/>
</dbReference>
<dbReference type="GO" id="GO:0004672">
    <property type="term" value="F:protein kinase activity"/>
    <property type="evidence" value="ECO:0007669"/>
    <property type="project" value="InterPro"/>
</dbReference>
<dbReference type="SUPFAM" id="SSF56112">
    <property type="entry name" value="Protein kinase-like (PK-like)"/>
    <property type="match status" value="1"/>
</dbReference>
<comment type="caution">
    <text evidence="3">The sequence shown here is derived from an EMBL/GenBank/DDBJ whole genome shotgun (WGS) entry which is preliminary data.</text>
</comment>
<dbReference type="PROSITE" id="PS50011">
    <property type="entry name" value="PROTEIN_KINASE_DOM"/>
    <property type="match status" value="1"/>
</dbReference>
<feature type="domain" description="Protein kinase" evidence="2">
    <location>
        <begin position="216"/>
        <end position="499"/>
    </location>
</feature>